<dbReference type="RefSeq" id="WP_105337531.1">
    <property type="nucleotide sequence ID" value="NZ_PUHZ01000021.1"/>
</dbReference>
<comment type="caution">
    <text evidence="2">The sequence shown here is derived from an EMBL/GenBank/DDBJ whole genome shotgun (WGS) entry which is preliminary data.</text>
</comment>
<organism evidence="2 3">
    <name type="scientific">Blastopirellula marina</name>
    <dbReference type="NCBI Taxonomy" id="124"/>
    <lineage>
        <taxon>Bacteria</taxon>
        <taxon>Pseudomonadati</taxon>
        <taxon>Planctomycetota</taxon>
        <taxon>Planctomycetia</taxon>
        <taxon>Pirellulales</taxon>
        <taxon>Pirellulaceae</taxon>
        <taxon>Blastopirellula</taxon>
    </lineage>
</organism>
<dbReference type="Proteomes" id="UP000237819">
    <property type="component" value="Unassembled WGS sequence"/>
</dbReference>
<protein>
    <submittedName>
        <fullName evidence="2">Uncharacterized protein</fullName>
    </submittedName>
</protein>
<proteinExistence type="predicted"/>
<dbReference type="OrthoDB" id="277901at2"/>
<dbReference type="AlphaFoldDB" id="A0A2S8GI47"/>
<accession>A0A2S8GI47</accession>
<dbReference type="EMBL" id="PUHZ01000021">
    <property type="protein sequence ID" value="PQO44132.1"/>
    <property type="molecule type" value="Genomic_DNA"/>
</dbReference>
<evidence type="ECO:0000256" key="1">
    <source>
        <dbReference type="SAM" id="Phobius"/>
    </source>
</evidence>
<gene>
    <name evidence="2" type="ORF">C5Y93_21590</name>
</gene>
<feature type="transmembrane region" description="Helical" evidence="1">
    <location>
        <begin position="107"/>
        <end position="130"/>
    </location>
</feature>
<sequence>MNQPEENPFASPQADSFVEVLPDEEESVNQQFSIQGDMIVGESPLSLPEVCFYCGVDIVDDDALRQCGQFYRSRVMQGRSAITYKVYYSTCSACRAGADRLRRQRRFALLAIVAVFLVGCVTFAVLLNVLPPKQVDEGVPQAISTIFGIIGAGFFLRSFICEWRLPKRPELAQYTLNTINIRRAGKAFLERFQ</sequence>
<reference evidence="2 3" key="1">
    <citation type="submission" date="2018-02" db="EMBL/GenBank/DDBJ databases">
        <title>Comparative genomes isolates from brazilian mangrove.</title>
        <authorList>
            <person name="Araujo J.E."/>
            <person name="Taketani R.G."/>
            <person name="Silva M.C.P."/>
            <person name="Loureco M.V."/>
            <person name="Andreote F.D."/>
        </authorList>
    </citation>
    <scope>NUCLEOTIDE SEQUENCE [LARGE SCALE GENOMIC DNA]</scope>
    <source>
        <strain evidence="2 3">Nap-Phe MGV</strain>
    </source>
</reference>
<evidence type="ECO:0000313" key="3">
    <source>
        <dbReference type="Proteomes" id="UP000237819"/>
    </source>
</evidence>
<keyword evidence="1" id="KW-0472">Membrane</keyword>
<keyword evidence="1" id="KW-1133">Transmembrane helix</keyword>
<keyword evidence="1" id="KW-0812">Transmembrane</keyword>
<name>A0A2S8GI47_9BACT</name>
<feature type="transmembrane region" description="Helical" evidence="1">
    <location>
        <begin position="142"/>
        <end position="160"/>
    </location>
</feature>
<evidence type="ECO:0000313" key="2">
    <source>
        <dbReference type="EMBL" id="PQO44132.1"/>
    </source>
</evidence>